<name>A0A9D5DNI5_9CRYT</name>
<keyword evidence="1 3" id="KW-0732">Signal</keyword>
<dbReference type="Proteomes" id="UP001067231">
    <property type="component" value="Unassembled WGS sequence"/>
</dbReference>
<evidence type="ECO:0000313" key="5">
    <source>
        <dbReference type="EMBL" id="KAJ1613096.1"/>
    </source>
</evidence>
<sequence length="292" mass="33502">MLPLTSYYRLKGLLVITLLGLLNFNVCTKADDQELSCLEMYDNKSDQRHPPYYYLNEFSICKEHEKRTCCKKIHSEAISRLFSSLVARSPLSTRCSNFYQKSLCSYCDSDIGVGLKVQQKSPVLCQSFCNMWFDACYQDYFDNIHNSYIRNIEEISFIRLNLIPCTDSSVICSPLHAITTDPTEFCSLNGFSIYKDFQTSSGPASLTEYSPECFNGIPAASVLKPGVRQRAQSYTYRKPQYSKKPKAARRWHQVIQDHIDIFLENIKVPLPVIAFVSIISIWTINQIINKIV</sequence>
<dbReference type="EMBL" id="JAPCXC010000004">
    <property type="protein sequence ID" value="KAJ1613096.1"/>
    <property type="molecule type" value="Genomic_DNA"/>
</dbReference>
<dbReference type="AlphaFoldDB" id="A0A9D5DNI5"/>
<evidence type="ECO:0000256" key="2">
    <source>
        <dbReference type="ARBA" id="ARBA00023157"/>
    </source>
</evidence>
<dbReference type="PANTHER" id="PTHR37390">
    <property type="entry name" value="OS02G0592500 PROTEIN"/>
    <property type="match status" value="1"/>
</dbReference>
<dbReference type="InterPro" id="IPR018143">
    <property type="entry name" value="Folate_rcpt-like"/>
</dbReference>
<proteinExistence type="predicted"/>
<dbReference type="OrthoDB" id="342101at2759"/>
<dbReference type="PANTHER" id="PTHR37390:SF1">
    <property type="entry name" value="FOLATE-BINDING PROTEIN 1"/>
    <property type="match status" value="1"/>
</dbReference>
<accession>A0A9D5DNI5</accession>
<feature type="domain" description="Folate receptor-like" evidence="4">
    <location>
        <begin position="37"/>
        <end position="189"/>
    </location>
</feature>
<evidence type="ECO:0000256" key="1">
    <source>
        <dbReference type="ARBA" id="ARBA00022729"/>
    </source>
</evidence>
<dbReference type="InterPro" id="IPR053305">
    <property type="entry name" value="Folate-binding_rcpt-like"/>
</dbReference>
<feature type="chain" id="PRO_5038757129" evidence="3">
    <location>
        <begin position="31"/>
        <end position="292"/>
    </location>
</feature>
<protein>
    <submittedName>
        <fullName evidence="5">Signal peptide-containing protein</fullName>
    </submittedName>
</protein>
<feature type="signal peptide" evidence="3">
    <location>
        <begin position="1"/>
        <end position="30"/>
    </location>
</feature>
<comment type="caution">
    <text evidence="5">The sequence shown here is derived from an EMBL/GenBank/DDBJ whole genome shotgun (WGS) entry which is preliminary data.</text>
</comment>
<keyword evidence="2" id="KW-1015">Disulfide bond</keyword>
<dbReference type="Pfam" id="PF03024">
    <property type="entry name" value="Folate_rec"/>
    <property type="match status" value="1"/>
</dbReference>
<reference evidence="5" key="1">
    <citation type="submission" date="2022-10" db="EMBL/GenBank/DDBJ databases">
        <title>Adaptive evolution leads to modifications in subtelomeric GC content in a zoonotic Cryptosporidium species.</title>
        <authorList>
            <person name="Li J."/>
            <person name="Feng Y."/>
            <person name="Xiao L."/>
        </authorList>
    </citation>
    <scope>NUCLEOTIDE SEQUENCE</scope>
    <source>
        <strain evidence="5">33844</strain>
    </source>
</reference>
<evidence type="ECO:0000259" key="4">
    <source>
        <dbReference type="Pfam" id="PF03024"/>
    </source>
</evidence>
<evidence type="ECO:0000256" key="3">
    <source>
        <dbReference type="SAM" id="SignalP"/>
    </source>
</evidence>
<organism evidence="5">
    <name type="scientific">Cryptosporidium canis</name>
    <dbReference type="NCBI Taxonomy" id="195482"/>
    <lineage>
        <taxon>Eukaryota</taxon>
        <taxon>Sar</taxon>
        <taxon>Alveolata</taxon>
        <taxon>Apicomplexa</taxon>
        <taxon>Conoidasida</taxon>
        <taxon>Coccidia</taxon>
        <taxon>Eucoccidiorida</taxon>
        <taxon>Eimeriorina</taxon>
        <taxon>Cryptosporidiidae</taxon>
        <taxon>Cryptosporidium</taxon>
    </lineage>
</organism>
<gene>
    <name evidence="5" type="ORF">OJ253_373</name>
</gene>